<organism evidence="6 7">
    <name type="scientific">Cetraspora pellucida</name>
    <dbReference type="NCBI Taxonomy" id="1433469"/>
    <lineage>
        <taxon>Eukaryota</taxon>
        <taxon>Fungi</taxon>
        <taxon>Fungi incertae sedis</taxon>
        <taxon>Mucoromycota</taxon>
        <taxon>Glomeromycotina</taxon>
        <taxon>Glomeromycetes</taxon>
        <taxon>Diversisporales</taxon>
        <taxon>Gigasporaceae</taxon>
        <taxon>Cetraspora</taxon>
    </lineage>
</organism>
<evidence type="ECO:0000313" key="6">
    <source>
        <dbReference type="EMBL" id="CAG8738010.1"/>
    </source>
</evidence>
<sequence length="225" mass="25140">MKKAQPNILHYVLSKLQLNNYIQQIITQNVDGLYQKFNSKKIILELHGSLNQIHCLNCGHINQRSDYQIILNLPYGTSYDSFNYSSCVQCSIGIYKSSVAKSVDLVKNCKCILVVGSSLTTYFAFGIVKLASDLYKDIAIINLGETRDDFFGADGVLCLEETQNNKKGLLSVGLIGKSMLSISVLLNTVACGSSFKWENKYDPLGRLIFIKKLLINLQVNIKVNK</sequence>
<comment type="caution">
    <text evidence="6">The sequence shown here is derived from an EMBL/GenBank/DDBJ whole genome shotgun (WGS) entry which is preliminary data.</text>
</comment>
<dbReference type="InterPro" id="IPR026590">
    <property type="entry name" value="Ssirtuin_cat_dom"/>
</dbReference>
<dbReference type="GO" id="GO:0046872">
    <property type="term" value="F:metal ion binding"/>
    <property type="evidence" value="ECO:0007669"/>
    <property type="project" value="UniProtKB-KW"/>
</dbReference>
<feature type="binding site" evidence="4">
    <location>
        <position position="87"/>
    </location>
    <ligand>
        <name>Zn(2+)</name>
        <dbReference type="ChEBI" id="CHEBI:29105"/>
    </ligand>
</feature>
<evidence type="ECO:0000313" key="7">
    <source>
        <dbReference type="Proteomes" id="UP000789759"/>
    </source>
</evidence>
<dbReference type="InterPro" id="IPR003000">
    <property type="entry name" value="Sirtuin"/>
</dbReference>
<feature type="active site" description="Proton acceptor" evidence="4">
    <location>
        <position position="47"/>
    </location>
</feature>
<keyword evidence="4" id="KW-0862">Zinc</keyword>
<dbReference type="EMBL" id="CAJVQA010015575">
    <property type="protein sequence ID" value="CAG8738010.1"/>
    <property type="molecule type" value="Genomic_DNA"/>
</dbReference>
<dbReference type="Gene3D" id="3.40.50.1220">
    <property type="entry name" value="TPP-binding domain"/>
    <property type="match status" value="1"/>
</dbReference>
<evidence type="ECO:0000256" key="1">
    <source>
        <dbReference type="ARBA" id="ARBA00006924"/>
    </source>
</evidence>
<reference evidence="6" key="1">
    <citation type="submission" date="2021-06" db="EMBL/GenBank/DDBJ databases">
        <authorList>
            <person name="Kallberg Y."/>
            <person name="Tangrot J."/>
            <person name="Rosling A."/>
        </authorList>
    </citation>
    <scope>NUCLEOTIDE SEQUENCE</scope>
    <source>
        <strain evidence="6">FL966</strain>
    </source>
</reference>
<evidence type="ECO:0000256" key="4">
    <source>
        <dbReference type="PROSITE-ProRule" id="PRU00236"/>
    </source>
</evidence>
<keyword evidence="7" id="KW-1185">Reference proteome</keyword>
<protein>
    <submittedName>
        <fullName evidence="6">4289_t:CDS:1</fullName>
    </submittedName>
</protein>
<feature type="binding site" evidence="4">
    <location>
        <position position="55"/>
    </location>
    <ligand>
        <name>Zn(2+)</name>
        <dbReference type="ChEBI" id="CHEBI:29105"/>
    </ligand>
</feature>
<accession>A0A9N9II26</accession>
<dbReference type="GO" id="GO:0017136">
    <property type="term" value="F:histone deacetylase activity, NAD-dependent"/>
    <property type="evidence" value="ECO:0007669"/>
    <property type="project" value="TreeGrafter"/>
</dbReference>
<feature type="binding site" evidence="4">
    <location>
        <position position="90"/>
    </location>
    <ligand>
        <name>Zn(2+)</name>
        <dbReference type="ChEBI" id="CHEBI:29105"/>
    </ligand>
</feature>
<gene>
    <name evidence="6" type="ORF">CPELLU_LOCUS13921</name>
</gene>
<name>A0A9N9II26_9GLOM</name>
<feature type="binding site" evidence="4">
    <location>
        <position position="58"/>
    </location>
    <ligand>
        <name>Zn(2+)</name>
        <dbReference type="ChEBI" id="CHEBI:29105"/>
    </ligand>
</feature>
<keyword evidence="2" id="KW-0808">Transferase</keyword>
<dbReference type="AlphaFoldDB" id="A0A9N9II26"/>
<comment type="similarity">
    <text evidence="1">Belongs to the sirtuin family. Class I subfamily.</text>
</comment>
<keyword evidence="4" id="KW-0479">Metal-binding</keyword>
<evidence type="ECO:0000256" key="2">
    <source>
        <dbReference type="ARBA" id="ARBA00022679"/>
    </source>
</evidence>
<dbReference type="Proteomes" id="UP000789759">
    <property type="component" value="Unassembled WGS sequence"/>
</dbReference>
<dbReference type="OrthoDB" id="424302at2759"/>
<proteinExistence type="inferred from homology"/>
<feature type="non-terminal residue" evidence="6">
    <location>
        <position position="225"/>
    </location>
</feature>
<dbReference type="InterPro" id="IPR050134">
    <property type="entry name" value="NAD-dep_sirtuin_deacylases"/>
</dbReference>
<dbReference type="PROSITE" id="PS50305">
    <property type="entry name" value="SIRTUIN"/>
    <property type="match status" value="1"/>
</dbReference>
<dbReference type="PANTHER" id="PTHR11085:SF10">
    <property type="entry name" value="NAD-DEPENDENT PROTEIN DEACYLASE SIRTUIN-5, MITOCHONDRIAL-RELATED"/>
    <property type="match status" value="1"/>
</dbReference>
<dbReference type="SUPFAM" id="SSF52467">
    <property type="entry name" value="DHS-like NAD/FAD-binding domain"/>
    <property type="match status" value="1"/>
</dbReference>
<dbReference type="Pfam" id="PF02146">
    <property type="entry name" value="SIR2"/>
    <property type="match status" value="1"/>
</dbReference>
<feature type="domain" description="Deacetylase sirtuin-type" evidence="5">
    <location>
        <begin position="1"/>
        <end position="178"/>
    </location>
</feature>
<dbReference type="GO" id="GO:0070403">
    <property type="term" value="F:NAD+ binding"/>
    <property type="evidence" value="ECO:0007669"/>
    <property type="project" value="InterPro"/>
</dbReference>
<dbReference type="PANTHER" id="PTHR11085">
    <property type="entry name" value="NAD-DEPENDENT PROTEIN DEACYLASE SIRTUIN-5, MITOCHONDRIAL-RELATED"/>
    <property type="match status" value="1"/>
</dbReference>
<evidence type="ECO:0000256" key="3">
    <source>
        <dbReference type="ARBA" id="ARBA00023027"/>
    </source>
</evidence>
<keyword evidence="3" id="KW-0520">NAD</keyword>
<evidence type="ECO:0000259" key="5">
    <source>
        <dbReference type="PROSITE" id="PS50305"/>
    </source>
</evidence>
<dbReference type="InterPro" id="IPR029035">
    <property type="entry name" value="DHS-like_NAD/FAD-binding_dom"/>
</dbReference>